<dbReference type="Proteomes" id="UP001150266">
    <property type="component" value="Unassembled WGS sequence"/>
</dbReference>
<protein>
    <submittedName>
        <fullName evidence="1">Uncharacterized protein</fullName>
    </submittedName>
</protein>
<reference evidence="1" key="1">
    <citation type="submission" date="2022-08" db="EMBL/GenBank/DDBJ databases">
        <title>A Global Phylogenomic Analysis of the Shiitake Genus Lentinula.</title>
        <authorList>
            <consortium name="DOE Joint Genome Institute"/>
            <person name="Sierra-Patev S."/>
            <person name="Min B."/>
            <person name="Naranjo-Ortiz M."/>
            <person name="Looney B."/>
            <person name="Konkel Z."/>
            <person name="Slot J.C."/>
            <person name="Sakamoto Y."/>
            <person name="Steenwyk J.L."/>
            <person name="Rokas A."/>
            <person name="Carro J."/>
            <person name="Camarero S."/>
            <person name="Ferreira P."/>
            <person name="Molpeceres G."/>
            <person name="Ruiz-Duenas F.J."/>
            <person name="Serrano A."/>
            <person name="Henrissat B."/>
            <person name="Drula E."/>
            <person name="Hughes K.W."/>
            <person name="Mata J.L."/>
            <person name="Ishikawa N.K."/>
            <person name="Vargas-Isla R."/>
            <person name="Ushijima S."/>
            <person name="Smith C.A."/>
            <person name="Ahrendt S."/>
            <person name="Andreopoulos W."/>
            <person name="He G."/>
            <person name="Labutti K."/>
            <person name="Lipzen A."/>
            <person name="Ng V."/>
            <person name="Riley R."/>
            <person name="Sandor L."/>
            <person name="Barry K."/>
            <person name="Martinez A.T."/>
            <person name="Xiao Y."/>
            <person name="Gibbons J.G."/>
            <person name="Terashima K."/>
            <person name="Grigoriev I.V."/>
            <person name="Hibbett D.S."/>
        </authorList>
    </citation>
    <scope>NUCLEOTIDE SEQUENCE</scope>
    <source>
        <strain evidence="1">JLM2183</strain>
    </source>
</reference>
<dbReference type="AlphaFoldDB" id="A0A9W9A8X2"/>
<organism evidence="1 2">
    <name type="scientific">Lentinula aciculospora</name>
    <dbReference type="NCBI Taxonomy" id="153920"/>
    <lineage>
        <taxon>Eukaryota</taxon>
        <taxon>Fungi</taxon>
        <taxon>Dikarya</taxon>
        <taxon>Basidiomycota</taxon>
        <taxon>Agaricomycotina</taxon>
        <taxon>Agaricomycetes</taxon>
        <taxon>Agaricomycetidae</taxon>
        <taxon>Agaricales</taxon>
        <taxon>Marasmiineae</taxon>
        <taxon>Omphalotaceae</taxon>
        <taxon>Lentinula</taxon>
    </lineage>
</organism>
<evidence type="ECO:0000313" key="2">
    <source>
        <dbReference type="Proteomes" id="UP001150266"/>
    </source>
</evidence>
<keyword evidence="2" id="KW-1185">Reference proteome</keyword>
<dbReference type="EMBL" id="JAOTPV010000010">
    <property type="protein sequence ID" value="KAJ4477311.1"/>
    <property type="molecule type" value="Genomic_DNA"/>
</dbReference>
<dbReference type="OrthoDB" id="3223751at2759"/>
<comment type="caution">
    <text evidence="1">The sequence shown here is derived from an EMBL/GenBank/DDBJ whole genome shotgun (WGS) entry which is preliminary data.</text>
</comment>
<accession>A0A9W9A8X2</accession>
<name>A0A9W9A8X2_9AGAR</name>
<gene>
    <name evidence="1" type="ORF">J3R30DRAFT_3734232</name>
</gene>
<evidence type="ECO:0000313" key="1">
    <source>
        <dbReference type="EMBL" id="KAJ4477311.1"/>
    </source>
</evidence>
<sequence length="114" mass="12961">MIRKDDFRQLLRVLAPPPRFREPQVSTLTFFEWTPVLRLADMWCMDTVREHAISTMNNLAGVDPVNKVVVARECGAQDWLSYPTSTILFDVPKSFTEEDLEHLGASTLLALVAL</sequence>
<proteinExistence type="predicted"/>